<evidence type="ECO:0000313" key="1">
    <source>
        <dbReference type="EMBL" id="KAJ7724231.1"/>
    </source>
</evidence>
<dbReference type="AlphaFoldDB" id="A0AAD7MMT1"/>
<reference evidence="1" key="1">
    <citation type="submission" date="2023-03" db="EMBL/GenBank/DDBJ databases">
        <title>Massive genome expansion in bonnet fungi (Mycena s.s.) driven by repeated elements and novel gene families across ecological guilds.</title>
        <authorList>
            <consortium name="Lawrence Berkeley National Laboratory"/>
            <person name="Harder C.B."/>
            <person name="Miyauchi S."/>
            <person name="Viragh M."/>
            <person name="Kuo A."/>
            <person name="Thoen E."/>
            <person name="Andreopoulos B."/>
            <person name="Lu D."/>
            <person name="Skrede I."/>
            <person name="Drula E."/>
            <person name="Henrissat B."/>
            <person name="Morin E."/>
            <person name="Kohler A."/>
            <person name="Barry K."/>
            <person name="LaButti K."/>
            <person name="Morin E."/>
            <person name="Salamov A."/>
            <person name="Lipzen A."/>
            <person name="Mereny Z."/>
            <person name="Hegedus B."/>
            <person name="Baldrian P."/>
            <person name="Stursova M."/>
            <person name="Weitz H."/>
            <person name="Taylor A."/>
            <person name="Grigoriev I.V."/>
            <person name="Nagy L.G."/>
            <person name="Martin F."/>
            <person name="Kauserud H."/>
        </authorList>
    </citation>
    <scope>NUCLEOTIDE SEQUENCE</scope>
    <source>
        <strain evidence="1">CBHHK182m</strain>
    </source>
</reference>
<gene>
    <name evidence="1" type="ORF">B0H16DRAFT_1736833</name>
</gene>
<keyword evidence="2" id="KW-1185">Reference proteome</keyword>
<dbReference type="EMBL" id="JARKIB010000204">
    <property type="protein sequence ID" value="KAJ7724231.1"/>
    <property type="molecule type" value="Genomic_DNA"/>
</dbReference>
<comment type="caution">
    <text evidence="1">The sequence shown here is derived from an EMBL/GenBank/DDBJ whole genome shotgun (WGS) entry which is preliminary data.</text>
</comment>
<name>A0AAD7MMT1_9AGAR</name>
<organism evidence="1 2">
    <name type="scientific">Mycena metata</name>
    <dbReference type="NCBI Taxonomy" id="1033252"/>
    <lineage>
        <taxon>Eukaryota</taxon>
        <taxon>Fungi</taxon>
        <taxon>Dikarya</taxon>
        <taxon>Basidiomycota</taxon>
        <taxon>Agaricomycotina</taxon>
        <taxon>Agaricomycetes</taxon>
        <taxon>Agaricomycetidae</taxon>
        <taxon>Agaricales</taxon>
        <taxon>Marasmiineae</taxon>
        <taxon>Mycenaceae</taxon>
        <taxon>Mycena</taxon>
    </lineage>
</organism>
<dbReference type="Proteomes" id="UP001215598">
    <property type="component" value="Unassembled WGS sequence"/>
</dbReference>
<proteinExistence type="predicted"/>
<evidence type="ECO:0000313" key="2">
    <source>
        <dbReference type="Proteomes" id="UP001215598"/>
    </source>
</evidence>
<protein>
    <submittedName>
        <fullName evidence="1">Uncharacterized protein</fullName>
    </submittedName>
</protein>
<accession>A0AAD7MMT1</accession>
<sequence length="205" mass="22129">MPHVLASLESTDITLTSGDTDDEGRVVRIYTDKEGEPLQALVLGELLHTERLDHATRVLVLGPPPETAPLIRDMFYDQHKLLSHLQSSGDGNSTKLIIGQQIWCTTPPSPAVIFVRITARTGFEIRDFSGDDSANPFTSAASDIPAAVPGTTLTALDQGALLFCAADMFEADLPVTLNASSSHSIYTKTRALNASDVVRMIRRVA</sequence>